<dbReference type="GO" id="GO:0005874">
    <property type="term" value="C:microtubule"/>
    <property type="evidence" value="ECO:0007669"/>
    <property type="project" value="TreeGrafter"/>
</dbReference>
<reference evidence="2" key="1">
    <citation type="submission" date="2025-08" db="UniProtKB">
        <authorList>
            <consortium name="Ensembl"/>
        </authorList>
    </citation>
    <scope>IDENTIFICATION</scope>
</reference>
<organism evidence="2 3">
    <name type="scientific">Moschus moschiferus</name>
    <name type="common">Siberian musk deer</name>
    <name type="synonym">Moschus sibiricus</name>
    <dbReference type="NCBI Taxonomy" id="68415"/>
    <lineage>
        <taxon>Eukaryota</taxon>
        <taxon>Metazoa</taxon>
        <taxon>Chordata</taxon>
        <taxon>Craniata</taxon>
        <taxon>Vertebrata</taxon>
        <taxon>Euteleostomi</taxon>
        <taxon>Mammalia</taxon>
        <taxon>Eutheria</taxon>
        <taxon>Laurasiatheria</taxon>
        <taxon>Artiodactyla</taxon>
        <taxon>Ruminantia</taxon>
        <taxon>Pecora</taxon>
        <taxon>Moschidae</taxon>
        <taxon>Moschus</taxon>
    </lineage>
</organism>
<feature type="compositionally biased region" description="Polar residues" evidence="1">
    <location>
        <begin position="188"/>
        <end position="205"/>
    </location>
</feature>
<feature type="region of interest" description="Disordered" evidence="1">
    <location>
        <begin position="1"/>
        <end position="50"/>
    </location>
</feature>
<evidence type="ECO:0000313" key="2">
    <source>
        <dbReference type="Ensembl" id="ENSMMSP00000014970.1"/>
    </source>
</evidence>
<dbReference type="AlphaFoldDB" id="A0A8C6DJ11"/>
<dbReference type="PANTHER" id="PTHR14332">
    <property type="entry name" value="DISRUPTED IN SCHIZOPHRENIA 1 PROTEIN"/>
    <property type="match status" value="1"/>
</dbReference>
<feature type="region of interest" description="Disordered" evidence="1">
    <location>
        <begin position="65"/>
        <end position="92"/>
    </location>
</feature>
<dbReference type="PANTHER" id="PTHR14332:SF3">
    <property type="entry name" value="DISRUPTED IN SCHIZOPHRENIA 1 PROTEIN"/>
    <property type="match status" value="1"/>
</dbReference>
<protein>
    <recommendedName>
        <fullName evidence="4">DISC1 scaffold protein</fullName>
    </recommendedName>
</protein>
<proteinExistence type="predicted"/>
<name>A0A8C6DJ11_MOSMO</name>
<sequence>MGVGSQSALHGPQACKAVENSGSQDCSPPAASFRRRRLARRPGYMRSAAGPRIGFLSPPVGAPFQAQGGACGEESQHPEPRASPCGLDPGGQWRGRSVGSLIPRSTAASALASVGHRGPALTTVRGSPGLLGAQPRSGTALPNRLSRLCGPRATGCRGELLSMDIREAPSPCQEAWNKGCPTPEDMSDTSCSLRSGPQASSVPASSQDVFTSSFSFIRLSLGSTGERGEAEGCPPSREAEGPHQSPEEMEAKAASSGGPHNHPRLLSLPFTLKASQGLVDAAQTSGGSPRLECQTLSLMDMDAASSCSPDPLWFEACRSADAHRWEPLLSKCEPALLHCLQGQRRLLEVKSLRLKLQKLQDKAIEEDDYDKGEFWNHGCQVDTGLTMSKKGCRSGWIGKDLKDLGTNCKISHAFLLGLGDKRGP</sequence>
<feature type="compositionally biased region" description="Basic and acidic residues" evidence="1">
    <location>
        <begin position="237"/>
        <end position="251"/>
    </location>
</feature>
<accession>A0A8C6DJ11</accession>
<dbReference type="GO" id="GO:0060271">
    <property type="term" value="P:cilium assembly"/>
    <property type="evidence" value="ECO:0007669"/>
    <property type="project" value="TreeGrafter"/>
</dbReference>
<dbReference type="GeneTree" id="ENSGT00390000006176"/>
<dbReference type="GO" id="GO:0045111">
    <property type="term" value="C:intermediate filament cytoskeleton"/>
    <property type="evidence" value="ECO:0007669"/>
    <property type="project" value="TreeGrafter"/>
</dbReference>
<feature type="region of interest" description="Disordered" evidence="1">
    <location>
        <begin position="224"/>
        <end position="266"/>
    </location>
</feature>
<keyword evidence="3" id="KW-1185">Reference proteome</keyword>
<evidence type="ECO:0000256" key="1">
    <source>
        <dbReference type="SAM" id="MobiDB-lite"/>
    </source>
</evidence>
<evidence type="ECO:0000313" key="3">
    <source>
        <dbReference type="Proteomes" id="UP000694544"/>
    </source>
</evidence>
<dbReference type="GO" id="GO:0001764">
    <property type="term" value="P:neuron migration"/>
    <property type="evidence" value="ECO:0007669"/>
    <property type="project" value="TreeGrafter"/>
</dbReference>
<reference evidence="2" key="2">
    <citation type="submission" date="2025-09" db="UniProtKB">
        <authorList>
            <consortium name="Ensembl"/>
        </authorList>
    </citation>
    <scope>IDENTIFICATION</scope>
</reference>
<feature type="region of interest" description="Disordered" evidence="1">
    <location>
        <begin position="183"/>
        <end position="205"/>
    </location>
</feature>
<dbReference type="GO" id="GO:0005815">
    <property type="term" value="C:microtubule organizing center"/>
    <property type="evidence" value="ECO:0007669"/>
    <property type="project" value="TreeGrafter"/>
</dbReference>
<evidence type="ECO:0008006" key="4">
    <source>
        <dbReference type="Google" id="ProtNLM"/>
    </source>
</evidence>
<dbReference type="Ensembl" id="ENSMMST00000016532.1">
    <property type="protein sequence ID" value="ENSMMSP00000014970.1"/>
    <property type="gene ID" value="ENSMMSG00000011379.1"/>
</dbReference>
<dbReference type="InterPro" id="IPR026081">
    <property type="entry name" value="DISC1"/>
</dbReference>
<dbReference type="Proteomes" id="UP000694544">
    <property type="component" value="Unplaced"/>
</dbReference>